<gene>
    <name evidence="14" type="ORF">A8950_1513</name>
</gene>
<keyword evidence="7 12" id="KW-0812">Transmembrane</keyword>
<proteinExistence type="predicted"/>
<feature type="transmembrane region" description="Helical" evidence="12">
    <location>
        <begin position="112"/>
        <end position="134"/>
    </location>
</feature>
<dbReference type="RefSeq" id="WP_166645047.1">
    <property type="nucleotide sequence ID" value="NZ_SNYW01000007.1"/>
</dbReference>
<evidence type="ECO:0000256" key="3">
    <source>
        <dbReference type="ARBA" id="ARBA00012438"/>
    </source>
</evidence>
<evidence type="ECO:0000256" key="6">
    <source>
        <dbReference type="ARBA" id="ARBA00022679"/>
    </source>
</evidence>
<evidence type="ECO:0000313" key="14">
    <source>
        <dbReference type="EMBL" id="TDQ83227.1"/>
    </source>
</evidence>
<evidence type="ECO:0000313" key="15">
    <source>
        <dbReference type="Proteomes" id="UP000295783"/>
    </source>
</evidence>
<evidence type="ECO:0000256" key="10">
    <source>
        <dbReference type="ARBA" id="ARBA00023012"/>
    </source>
</evidence>
<evidence type="ECO:0000256" key="11">
    <source>
        <dbReference type="ARBA" id="ARBA00023136"/>
    </source>
</evidence>
<evidence type="ECO:0000256" key="8">
    <source>
        <dbReference type="ARBA" id="ARBA00022777"/>
    </source>
</evidence>
<dbReference type="Proteomes" id="UP000295783">
    <property type="component" value="Unassembled WGS sequence"/>
</dbReference>
<dbReference type="InterPro" id="IPR036890">
    <property type="entry name" value="HATPase_C_sf"/>
</dbReference>
<feature type="transmembrane region" description="Helical" evidence="12">
    <location>
        <begin position="249"/>
        <end position="267"/>
    </location>
</feature>
<feature type="transmembrane region" description="Helical" evidence="12">
    <location>
        <begin position="72"/>
        <end position="92"/>
    </location>
</feature>
<sequence>MSLAVVSGARPAKNHREVNWLNWFRRFDLQGAQPDRLGHLHWFGANLVAALLYFLLGLAVGKYFSAYGLFPAPIWLPASVAVVAAMLGGWRLAPGLFLGSMLINYGYFGSTLPVASLISLTNTLGPILAVALVRRLEPAEGIFSRFSGVVIFILGAVVLHPAITATGGTIALNLDGLHDFTALTGTWVSWWLCDSGGTLSFAPCLLLWLRGERGPEELKRPLTSTDRTVWVAVACVVIGLFALPPAPLALFATLPFLLVVPLSWIALKTSLRAAYTLVSLASVIAMAGTAAGVGPFHAPAATNPLQMAGELIVLLTMTTLTIVALFRERRAAEEASRSKSMLLATASHDLRTPLNAIIGFADLIRGDRDSRDQTREYASYIHSSGSLLLGLINEILDHAKIESGKREISPAWVDARMVAEACIGIVAGRAAEKRQVIGVAAESVVRLYADELALRQIILNLLSNAIKFADVEGRIEVRLGAGSDGGVYLEVADDGIGMDEEELIRALRPFEQGVGGRRHGESGTGLGLAIVYRLAEMHGAGFSISSAQNRGTVVRISFPAGQSA</sequence>
<dbReference type="SUPFAM" id="SSF55874">
    <property type="entry name" value="ATPase domain of HSP90 chaperone/DNA topoisomerase II/histidine kinase"/>
    <property type="match status" value="1"/>
</dbReference>
<feature type="transmembrane region" description="Helical" evidence="12">
    <location>
        <begin position="188"/>
        <end position="208"/>
    </location>
</feature>
<organism evidence="14 15">
    <name type="scientific">Dongia mobilis</name>
    <dbReference type="NCBI Taxonomy" id="578943"/>
    <lineage>
        <taxon>Bacteria</taxon>
        <taxon>Pseudomonadati</taxon>
        <taxon>Pseudomonadota</taxon>
        <taxon>Alphaproteobacteria</taxon>
        <taxon>Rhodospirillales</taxon>
        <taxon>Dongiaceae</taxon>
        <taxon>Dongia</taxon>
    </lineage>
</organism>
<keyword evidence="6" id="KW-0808">Transferase</keyword>
<accession>A0A4R6WZH4</accession>
<comment type="catalytic activity">
    <reaction evidence="1">
        <text>ATP + protein L-histidine = ADP + protein N-phospho-L-histidine.</text>
        <dbReference type="EC" id="2.7.13.3"/>
    </reaction>
</comment>
<dbReference type="PANTHER" id="PTHR43711:SF26">
    <property type="entry name" value="SENSOR HISTIDINE KINASE RCSC"/>
    <property type="match status" value="1"/>
</dbReference>
<dbReference type="InterPro" id="IPR036097">
    <property type="entry name" value="HisK_dim/P_sf"/>
</dbReference>
<dbReference type="AlphaFoldDB" id="A0A4R6WZH4"/>
<dbReference type="InterPro" id="IPR050736">
    <property type="entry name" value="Sensor_HK_Regulatory"/>
</dbReference>
<dbReference type="InterPro" id="IPR003661">
    <property type="entry name" value="HisK_dim/P_dom"/>
</dbReference>
<dbReference type="PANTHER" id="PTHR43711">
    <property type="entry name" value="TWO-COMPONENT HISTIDINE KINASE"/>
    <property type="match status" value="1"/>
</dbReference>
<comment type="subcellular location">
    <subcellularLocation>
        <location evidence="2">Cell membrane</location>
        <topology evidence="2">Multi-pass membrane protein</topology>
    </subcellularLocation>
</comment>
<reference evidence="14 15" key="1">
    <citation type="submission" date="2019-03" db="EMBL/GenBank/DDBJ databases">
        <title>Genomic Encyclopedia of Type Strains, Phase III (KMG-III): the genomes of soil and plant-associated and newly described type strains.</title>
        <authorList>
            <person name="Whitman W."/>
        </authorList>
    </citation>
    <scope>NUCLEOTIDE SEQUENCE [LARGE SCALE GENOMIC DNA]</scope>
    <source>
        <strain evidence="14 15">CGMCC 1.7660</strain>
    </source>
</reference>
<keyword evidence="8 14" id="KW-0418">Kinase</keyword>
<keyword evidence="5" id="KW-0597">Phosphoprotein</keyword>
<keyword evidence="9 12" id="KW-1133">Transmembrane helix</keyword>
<dbReference type="Pfam" id="PF05231">
    <property type="entry name" value="MASE1"/>
    <property type="match status" value="1"/>
</dbReference>
<comment type="caution">
    <text evidence="14">The sequence shown here is derived from an EMBL/GenBank/DDBJ whole genome shotgun (WGS) entry which is preliminary data.</text>
</comment>
<dbReference type="EC" id="2.7.13.3" evidence="3"/>
<dbReference type="GO" id="GO:0000155">
    <property type="term" value="F:phosphorelay sensor kinase activity"/>
    <property type="evidence" value="ECO:0007669"/>
    <property type="project" value="InterPro"/>
</dbReference>
<feature type="transmembrane region" description="Helical" evidence="12">
    <location>
        <begin position="40"/>
        <end position="60"/>
    </location>
</feature>
<feature type="domain" description="Histidine kinase" evidence="13">
    <location>
        <begin position="345"/>
        <end position="562"/>
    </location>
</feature>
<evidence type="ECO:0000256" key="4">
    <source>
        <dbReference type="ARBA" id="ARBA00022475"/>
    </source>
</evidence>
<dbReference type="PROSITE" id="PS50109">
    <property type="entry name" value="HIS_KIN"/>
    <property type="match status" value="1"/>
</dbReference>
<evidence type="ECO:0000256" key="12">
    <source>
        <dbReference type="SAM" id="Phobius"/>
    </source>
</evidence>
<dbReference type="GO" id="GO:0005886">
    <property type="term" value="C:plasma membrane"/>
    <property type="evidence" value="ECO:0007669"/>
    <property type="project" value="UniProtKB-SubCell"/>
</dbReference>
<name>A0A4R6WZH4_9PROT</name>
<keyword evidence="11 12" id="KW-0472">Membrane</keyword>
<evidence type="ECO:0000256" key="1">
    <source>
        <dbReference type="ARBA" id="ARBA00000085"/>
    </source>
</evidence>
<dbReference type="InterPro" id="IPR004358">
    <property type="entry name" value="Sig_transdc_His_kin-like_C"/>
</dbReference>
<feature type="transmembrane region" description="Helical" evidence="12">
    <location>
        <begin position="274"/>
        <end position="293"/>
    </location>
</feature>
<protein>
    <recommendedName>
        <fullName evidence="3">histidine kinase</fullName>
        <ecNumber evidence="3">2.7.13.3</ecNumber>
    </recommendedName>
</protein>
<dbReference type="InterPro" id="IPR003594">
    <property type="entry name" value="HATPase_dom"/>
</dbReference>
<evidence type="ECO:0000256" key="7">
    <source>
        <dbReference type="ARBA" id="ARBA00022692"/>
    </source>
</evidence>
<dbReference type="Gene3D" id="1.10.287.130">
    <property type="match status" value="1"/>
</dbReference>
<dbReference type="EMBL" id="SNYW01000007">
    <property type="protein sequence ID" value="TDQ83227.1"/>
    <property type="molecule type" value="Genomic_DNA"/>
</dbReference>
<feature type="transmembrane region" description="Helical" evidence="12">
    <location>
        <begin position="228"/>
        <end position="243"/>
    </location>
</feature>
<dbReference type="Gene3D" id="3.30.565.10">
    <property type="entry name" value="Histidine kinase-like ATPase, C-terminal domain"/>
    <property type="match status" value="1"/>
</dbReference>
<evidence type="ECO:0000256" key="2">
    <source>
        <dbReference type="ARBA" id="ARBA00004651"/>
    </source>
</evidence>
<evidence type="ECO:0000256" key="9">
    <source>
        <dbReference type="ARBA" id="ARBA00022989"/>
    </source>
</evidence>
<evidence type="ECO:0000259" key="13">
    <source>
        <dbReference type="PROSITE" id="PS50109"/>
    </source>
</evidence>
<dbReference type="InterPro" id="IPR007895">
    <property type="entry name" value="MASE1"/>
</dbReference>
<dbReference type="SUPFAM" id="SSF47384">
    <property type="entry name" value="Homodimeric domain of signal transducing histidine kinase"/>
    <property type="match status" value="1"/>
</dbReference>
<dbReference type="SMART" id="SM00388">
    <property type="entry name" value="HisKA"/>
    <property type="match status" value="1"/>
</dbReference>
<evidence type="ECO:0000256" key="5">
    <source>
        <dbReference type="ARBA" id="ARBA00022553"/>
    </source>
</evidence>
<feature type="transmembrane region" description="Helical" evidence="12">
    <location>
        <begin position="146"/>
        <end position="168"/>
    </location>
</feature>
<dbReference type="InterPro" id="IPR005467">
    <property type="entry name" value="His_kinase_dom"/>
</dbReference>
<keyword evidence="15" id="KW-1185">Reference proteome</keyword>
<dbReference type="Pfam" id="PF02518">
    <property type="entry name" value="HATPase_c"/>
    <property type="match status" value="1"/>
</dbReference>
<keyword evidence="10" id="KW-0902">Two-component regulatory system</keyword>
<feature type="transmembrane region" description="Helical" evidence="12">
    <location>
        <begin position="305"/>
        <end position="326"/>
    </location>
</feature>
<dbReference type="Pfam" id="PF00512">
    <property type="entry name" value="HisKA"/>
    <property type="match status" value="1"/>
</dbReference>
<keyword evidence="4" id="KW-1003">Cell membrane</keyword>
<dbReference type="PRINTS" id="PR00344">
    <property type="entry name" value="BCTRLSENSOR"/>
</dbReference>
<dbReference type="SMART" id="SM00387">
    <property type="entry name" value="HATPase_c"/>
    <property type="match status" value="1"/>
</dbReference>
<dbReference type="CDD" id="cd00082">
    <property type="entry name" value="HisKA"/>
    <property type="match status" value="1"/>
</dbReference>